<keyword evidence="4 5" id="KW-0694">RNA-binding</keyword>
<evidence type="ECO:0000256" key="3">
    <source>
        <dbReference type="ARBA" id="ARBA00022691"/>
    </source>
</evidence>
<dbReference type="InterPro" id="IPR001678">
    <property type="entry name" value="MeTrfase_RsmB-F_NOP2_dom"/>
</dbReference>
<dbReference type="InterPro" id="IPR023267">
    <property type="entry name" value="RCMT"/>
</dbReference>
<feature type="region of interest" description="Disordered" evidence="6">
    <location>
        <begin position="1"/>
        <end position="33"/>
    </location>
</feature>
<dbReference type="GeneID" id="26905448"/>
<comment type="similarity">
    <text evidence="5">Belongs to the class I-like SAM-binding methyltransferase superfamily. RsmB/NOP family.</text>
</comment>
<dbReference type="Proteomes" id="UP000037923">
    <property type="component" value="Unassembled WGS sequence"/>
</dbReference>
<dbReference type="GO" id="GO:0003723">
    <property type="term" value="F:RNA binding"/>
    <property type="evidence" value="ECO:0007669"/>
    <property type="project" value="UniProtKB-UniRule"/>
</dbReference>
<protein>
    <recommendedName>
        <fullName evidence="7">SAM-dependent MTase RsmB/NOP-type domain-containing protein</fullName>
    </recommendedName>
</protein>
<feature type="region of interest" description="Disordered" evidence="6">
    <location>
        <begin position="734"/>
        <end position="759"/>
    </location>
</feature>
<sequence length="759" mass="83448">MPAPASKLKSFGKNRREAKQPTTTYDADGNWVGSASHQDTMRQIRNKLFDTYYGSLQQLGRVAARSVDPTAAPSASTSSSSPAQGVSEEIAAALWEKEMELFRTPLLTTFWINDTDPLAGRVRAYMQSLDASLVEPISWYPIEGMGWRILADKTEFRKRPEMQPLRQYLIQQTALGTISRQEEVSMIPPFLLDIQPNDVCLDMCASPGSKTAQMLVALGRHKVVPFESDACPFPFRYDSDGLVIANELDTKRANMLVHQVKRLRLLFPFALFTNHDARYFPEIKVGPSTAQTETNGVGEGDVLRFDKILCDVVCSGDGTLRKAPHIFKLWSPKEAINLQKLQIQIALRACHLLRIGGRLVYSTCSLNPVENEAVVAQIVHRTRGAMRLVDARALLPHLACAPGMSSWTVTDAKGRVYEQPEGNMHEALFPPHTPGGYSSPAVEALDLALCMRLLPTHCKGGGFFVAVLDKVSEFRLKKLEALKAETEPGNAVVVNGVSAPAVSSPVKKEKKEALAALAGADDADADALEAELTVAPQPTKPRSLPPQFVAAPQEIQRTITDFYGIPQFPMDLLFVRTAQGARELRLSQGSVCSIVSRQAAAVLRHKTDSVVIVSAGLRVIAFECLDKGWRIASESAVLFAKLMRHSARLVRVPVSFIQDMVAHGGKLKEKLFEKINDAALRSKLESFPIGTLLLEIEAPKAQGGVFYSVALRARSRIQLLVDHEDLEGMQLRLGEEPVVQEKDDKEEVTADVEEQKGGL</sequence>
<evidence type="ECO:0000313" key="9">
    <source>
        <dbReference type="Proteomes" id="UP000037923"/>
    </source>
</evidence>
<feature type="binding site" evidence="5">
    <location>
        <position position="247"/>
    </location>
    <ligand>
        <name>S-adenosyl-L-methionine</name>
        <dbReference type="ChEBI" id="CHEBI:59789"/>
    </ligand>
</feature>
<dbReference type="OMA" id="NDVCLDM"/>
<dbReference type="PANTHER" id="PTHR22808:SF1">
    <property type="entry name" value="RNA CYTOSINE-C(5)-METHYLTRANSFERASE NSUN2-RELATED"/>
    <property type="match status" value="1"/>
</dbReference>
<reference evidence="8 9" key="1">
    <citation type="submission" date="2015-07" db="EMBL/GenBank/DDBJ databases">
        <title>High-quality genome of monoxenous trypanosomatid Leptomonas pyrrhocoris.</title>
        <authorList>
            <person name="Flegontov P."/>
            <person name="Butenko A."/>
            <person name="Firsov S."/>
            <person name="Vlcek C."/>
            <person name="Logacheva M.D."/>
            <person name="Field M."/>
            <person name="Filatov D."/>
            <person name="Flegontova O."/>
            <person name="Gerasimov E."/>
            <person name="Jackson A.P."/>
            <person name="Kelly S."/>
            <person name="Opperdoes F."/>
            <person name="O'Reilly A."/>
            <person name="Votypka J."/>
            <person name="Yurchenko V."/>
            <person name="Lukes J."/>
        </authorList>
    </citation>
    <scope>NUCLEOTIDE SEQUENCE [LARGE SCALE GENOMIC DNA]</scope>
    <source>
        <strain evidence="8">H10</strain>
    </source>
</reference>
<evidence type="ECO:0000256" key="2">
    <source>
        <dbReference type="ARBA" id="ARBA00022679"/>
    </source>
</evidence>
<keyword evidence="3 5" id="KW-0949">S-adenosyl-L-methionine</keyword>
<dbReference type="RefSeq" id="XP_015658615.1">
    <property type="nucleotide sequence ID" value="XM_015803099.1"/>
</dbReference>
<dbReference type="OrthoDB" id="6093671at2759"/>
<dbReference type="AlphaFoldDB" id="A0A0M9G1C2"/>
<dbReference type="PROSITE" id="PS51686">
    <property type="entry name" value="SAM_MT_RSMB_NOP"/>
    <property type="match status" value="1"/>
</dbReference>
<dbReference type="GO" id="GO:0008173">
    <property type="term" value="F:RNA methyltransferase activity"/>
    <property type="evidence" value="ECO:0007669"/>
    <property type="project" value="InterPro"/>
</dbReference>
<evidence type="ECO:0000256" key="6">
    <source>
        <dbReference type="SAM" id="MobiDB-lite"/>
    </source>
</evidence>
<evidence type="ECO:0000313" key="8">
    <source>
        <dbReference type="EMBL" id="KPA80176.1"/>
    </source>
</evidence>
<dbReference type="InterPro" id="IPR049560">
    <property type="entry name" value="MeTrfase_RsmB-F_NOP2_cat"/>
</dbReference>
<name>A0A0M9G1C2_LEPPY</name>
<dbReference type="Gene3D" id="3.40.50.150">
    <property type="entry name" value="Vaccinia Virus protein VP39"/>
    <property type="match status" value="1"/>
</dbReference>
<dbReference type="GO" id="GO:0001510">
    <property type="term" value="P:RNA methylation"/>
    <property type="evidence" value="ECO:0007669"/>
    <property type="project" value="InterPro"/>
</dbReference>
<keyword evidence="2 5" id="KW-0808">Transferase</keyword>
<comment type="caution">
    <text evidence="5">Lacks conserved residue(s) required for the propagation of feature annotation.</text>
</comment>
<feature type="domain" description="SAM-dependent MTase RsmB/NOP-type" evidence="7">
    <location>
        <begin position="98"/>
        <end position="471"/>
    </location>
</feature>
<dbReference type="EMBL" id="LGTL01000009">
    <property type="protein sequence ID" value="KPA80176.1"/>
    <property type="molecule type" value="Genomic_DNA"/>
</dbReference>
<dbReference type="VEuPathDB" id="TriTrypDB:LpyrH10_09_2580"/>
<feature type="active site" description="Nucleophile" evidence="5">
    <location>
        <position position="364"/>
    </location>
</feature>
<keyword evidence="9" id="KW-1185">Reference proteome</keyword>
<feature type="binding site" evidence="5">
    <location>
        <position position="276"/>
    </location>
    <ligand>
        <name>S-adenosyl-L-methionine</name>
        <dbReference type="ChEBI" id="CHEBI:59789"/>
    </ligand>
</feature>
<proteinExistence type="inferred from homology"/>
<organism evidence="8 9">
    <name type="scientific">Leptomonas pyrrhocoris</name>
    <name type="common">Firebug parasite</name>
    <dbReference type="NCBI Taxonomy" id="157538"/>
    <lineage>
        <taxon>Eukaryota</taxon>
        <taxon>Discoba</taxon>
        <taxon>Euglenozoa</taxon>
        <taxon>Kinetoplastea</taxon>
        <taxon>Metakinetoplastina</taxon>
        <taxon>Trypanosomatida</taxon>
        <taxon>Trypanosomatidae</taxon>
        <taxon>Leishmaniinae</taxon>
        <taxon>Leptomonas</taxon>
    </lineage>
</organism>
<dbReference type="Pfam" id="PF01189">
    <property type="entry name" value="Methyltr_RsmB-F"/>
    <property type="match status" value="1"/>
</dbReference>
<evidence type="ECO:0000259" key="7">
    <source>
        <dbReference type="PROSITE" id="PS51686"/>
    </source>
</evidence>
<evidence type="ECO:0000256" key="5">
    <source>
        <dbReference type="PROSITE-ProRule" id="PRU01023"/>
    </source>
</evidence>
<dbReference type="SUPFAM" id="SSF53335">
    <property type="entry name" value="S-adenosyl-L-methionine-dependent methyltransferases"/>
    <property type="match status" value="1"/>
</dbReference>
<feature type="binding site" evidence="5">
    <location>
        <position position="311"/>
    </location>
    <ligand>
        <name>S-adenosyl-L-methionine</name>
        <dbReference type="ChEBI" id="CHEBI:59789"/>
    </ligand>
</feature>
<evidence type="ECO:0000256" key="4">
    <source>
        <dbReference type="ARBA" id="ARBA00022884"/>
    </source>
</evidence>
<keyword evidence="1 5" id="KW-0489">Methyltransferase</keyword>
<comment type="caution">
    <text evidence="8">The sequence shown here is derived from an EMBL/GenBank/DDBJ whole genome shotgun (WGS) entry which is preliminary data.</text>
</comment>
<accession>A0A0M9G1C2</accession>
<gene>
    <name evidence="8" type="ORF">ABB37_05158</name>
</gene>
<dbReference type="PANTHER" id="PTHR22808">
    <property type="entry name" value="NCL1 YEAST -RELATED NOL1/NOP2/FMU SUN DOMAIN-CONTAINING"/>
    <property type="match status" value="1"/>
</dbReference>
<evidence type="ECO:0000256" key="1">
    <source>
        <dbReference type="ARBA" id="ARBA00022603"/>
    </source>
</evidence>
<dbReference type="PRINTS" id="PR02008">
    <property type="entry name" value="RCMTFAMILY"/>
</dbReference>
<dbReference type="InterPro" id="IPR029063">
    <property type="entry name" value="SAM-dependent_MTases_sf"/>
</dbReference>